<dbReference type="InterPro" id="IPR013094">
    <property type="entry name" value="AB_hydrolase_3"/>
</dbReference>
<organism evidence="4 5">
    <name type="scientific">Phyllosticta citriasiana</name>
    <dbReference type="NCBI Taxonomy" id="595635"/>
    <lineage>
        <taxon>Eukaryota</taxon>
        <taxon>Fungi</taxon>
        <taxon>Dikarya</taxon>
        <taxon>Ascomycota</taxon>
        <taxon>Pezizomycotina</taxon>
        <taxon>Dothideomycetes</taxon>
        <taxon>Dothideomycetes incertae sedis</taxon>
        <taxon>Botryosphaeriales</taxon>
        <taxon>Phyllostictaceae</taxon>
        <taxon>Phyllosticta</taxon>
    </lineage>
</organism>
<protein>
    <submittedName>
        <fullName evidence="4">Alpha/Beta hydrolase protein</fullName>
    </submittedName>
</protein>
<dbReference type="PANTHER" id="PTHR48081:SF8">
    <property type="entry name" value="ALPHA_BETA HYDROLASE FOLD-3 DOMAIN-CONTAINING PROTEIN-RELATED"/>
    <property type="match status" value="1"/>
</dbReference>
<dbReference type="InterPro" id="IPR029058">
    <property type="entry name" value="AB_hydrolase_fold"/>
</dbReference>
<dbReference type="GO" id="GO:0016787">
    <property type="term" value="F:hydrolase activity"/>
    <property type="evidence" value="ECO:0007669"/>
    <property type="project" value="UniProtKB-KW"/>
</dbReference>
<feature type="compositionally biased region" description="Basic residues" evidence="2">
    <location>
        <begin position="159"/>
        <end position="170"/>
    </location>
</feature>
<feature type="region of interest" description="Disordered" evidence="2">
    <location>
        <begin position="1"/>
        <end position="104"/>
    </location>
</feature>
<dbReference type="SUPFAM" id="SSF53474">
    <property type="entry name" value="alpha/beta-Hydrolases"/>
    <property type="match status" value="1"/>
</dbReference>
<dbReference type="EMBL" id="JBBPHU010000001">
    <property type="protein sequence ID" value="KAK7524583.1"/>
    <property type="molecule type" value="Genomic_DNA"/>
</dbReference>
<dbReference type="Proteomes" id="UP001363622">
    <property type="component" value="Unassembled WGS sequence"/>
</dbReference>
<dbReference type="Pfam" id="PF07859">
    <property type="entry name" value="Abhydrolase_3"/>
    <property type="match status" value="1"/>
</dbReference>
<dbReference type="PANTHER" id="PTHR48081">
    <property type="entry name" value="AB HYDROLASE SUPERFAMILY PROTEIN C4A8.06C"/>
    <property type="match status" value="1"/>
</dbReference>
<dbReference type="InterPro" id="IPR050300">
    <property type="entry name" value="GDXG_lipolytic_enzyme"/>
</dbReference>
<comment type="caution">
    <text evidence="4">The sequence shown here is derived from an EMBL/GenBank/DDBJ whole genome shotgun (WGS) entry which is preliminary data.</text>
</comment>
<keyword evidence="1 4" id="KW-0378">Hydrolase</keyword>
<proteinExistence type="predicted"/>
<accession>A0ABR1L0G3</accession>
<sequence length="611" mass="68302">MAPEQSISNDLRSAAVDYNRDHEQKHKWALGGQHGPGRTGEQPRPFRYASGMNAAFKRDNAKSVNRAAKLRKQEILPSESYTSSDSSADEEPVEASAAPEPDAEITYSFDAQRGPSQGSQILNQALVQAIERFEDRKTHELVEEEYEVLDENGEAAQVKVRRSAKGKKKASKSDDDDFVERSSGFLRFLEELIGPWMSTPPTSRAPRPRWVLHLQAQFWRVLMQIGMILHRFAPPRPPKPSFTRTIPTTVSPTKGQFALQFYAPEDYEIQKRLRSKKFPVVVNFHGGGFTLGTAQDDARWCATVVQEVGALVVSVDYRRAPECPFPTAVEDGVDAILYLAENAESLNIDIERVAVSGFSSGGNMSLTVPLRLQGETIPEPPNAETPYGMQRVPPSTENIPQKTLSAGRTLVNVRRELCVKAIVAWYPSVDYTQTREQRRMTCVRTDQELPAIFTQLFDESYLQPPTMDMANPYLSPGVAPTAMLAGLPEDIILFTCEWDMLLAEGERLRDRLINEVKKKVVYTCIPGVPHGWDKAPNPLKPTPGVQDYYLKACAELRRVFHEKMPETAVERDFEGFEDSEAESSSAGSGVGMTAEEARRSSRHAKRRSVVN</sequence>
<evidence type="ECO:0000256" key="1">
    <source>
        <dbReference type="ARBA" id="ARBA00022801"/>
    </source>
</evidence>
<keyword evidence="5" id="KW-1185">Reference proteome</keyword>
<evidence type="ECO:0000313" key="5">
    <source>
        <dbReference type="Proteomes" id="UP001363622"/>
    </source>
</evidence>
<evidence type="ECO:0000259" key="3">
    <source>
        <dbReference type="Pfam" id="PF07859"/>
    </source>
</evidence>
<feature type="domain" description="Alpha/beta hydrolase fold-3" evidence="3">
    <location>
        <begin position="281"/>
        <end position="532"/>
    </location>
</feature>
<feature type="compositionally biased region" description="Polar residues" evidence="2">
    <location>
        <begin position="1"/>
        <end position="11"/>
    </location>
</feature>
<dbReference type="Gene3D" id="3.40.50.1820">
    <property type="entry name" value="alpha/beta hydrolase"/>
    <property type="match status" value="1"/>
</dbReference>
<reference evidence="4 5" key="1">
    <citation type="submission" date="2024-04" db="EMBL/GenBank/DDBJ databases">
        <title>Phyllosticta paracitricarpa is synonymous to the EU quarantine fungus P. citricarpa based on phylogenomic analyses.</title>
        <authorList>
            <consortium name="Lawrence Berkeley National Laboratory"/>
            <person name="Van Ingen-Buijs V.A."/>
            <person name="Van Westerhoven A.C."/>
            <person name="Haridas S."/>
            <person name="Skiadas P."/>
            <person name="Martin F."/>
            <person name="Groenewald J.Z."/>
            <person name="Crous P.W."/>
            <person name="Seidl M.F."/>
        </authorList>
    </citation>
    <scope>NUCLEOTIDE SEQUENCE [LARGE SCALE GENOMIC DNA]</scope>
    <source>
        <strain evidence="4 5">CBS 123371</strain>
    </source>
</reference>
<evidence type="ECO:0000313" key="4">
    <source>
        <dbReference type="EMBL" id="KAK7524583.1"/>
    </source>
</evidence>
<gene>
    <name evidence="4" type="ORF">IWZ03DRAFT_356795</name>
</gene>
<feature type="region of interest" description="Disordered" evidence="2">
    <location>
        <begin position="570"/>
        <end position="611"/>
    </location>
</feature>
<feature type="region of interest" description="Disordered" evidence="2">
    <location>
        <begin position="159"/>
        <end position="178"/>
    </location>
</feature>
<name>A0ABR1L0G3_9PEZI</name>
<evidence type="ECO:0000256" key="2">
    <source>
        <dbReference type="SAM" id="MobiDB-lite"/>
    </source>
</evidence>
<feature type="compositionally biased region" description="Basic residues" evidence="2">
    <location>
        <begin position="600"/>
        <end position="611"/>
    </location>
</feature>